<name>A0A6A6AI52_9PLEO</name>
<protein>
    <recommendedName>
        <fullName evidence="4">GPI anchored protein</fullName>
    </recommendedName>
</protein>
<feature type="chain" id="PRO_5025671405" description="GPI anchored protein" evidence="1">
    <location>
        <begin position="17"/>
        <end position="130"/>
    </location>
</feature>
<dbReference type="EMBL" id="ML977503">
    <property type="protein sequence ID" value="KAF2130785.1"/>
    <property type="molecule type" value="Genomic_DNA"/>
</dbReference>
<gene>
    <name evidence="2" type="ORF">P153DRAFT_355622</name>
</gene>
<dbReference type="Proteomes" id="UP000799771">
    <property type="component" value="Unassembled WGS sequence"/>
</dbReference>
<dbReference type="AlphaFoldDB" id="A0A6A6AI52"/>
<keyword evidence="1" id="KW-0732">Signal</keyword>
<dbReference type="RefSeq" id="XP_033525172.1">
    <property type="nucleotide sequence ID" value="XM_033666585.1"/>
</dbReference>
<evidence type="ECO:0008006" key="4">
    <source>
        <dbReference type="Google" id="ProtNLM"/>
    </source>
</evidence>
<accession>A0A6A6AI52</accession>
<proteinExistence type="predicted"/>
<feature type="signal peptide" evidence="1">
    <location>
        <begin position="1"/>
        <end position="16"/>
    </location>
</feature>
<evidence type="ECO:0000313" key="3">
    <source>
        <dbReference type="Proteomes" id="UP000799771"/>
    </source>
</evidence>
<evidence type="ECO:0000313" key="2">
    <source>
        <dbReference type="EMBL" id="KAF2130785.1"/>
    </source>
</evidence>
<evidence type="ECO:0000256" key="1">
    <source>
        <dbReference type="SAM" id="SignalP"/>
    </source>
</evidence>
<dbReference type="GeneID" id="54407017"/>
<keyword evidence="3" id="KW-1185">Reference proteome</keyword>
<reference evidence="2" key="1">
    <citation type="journal article" date="2020" name="Stud. Mycol.">
        <title>101 Dothideomycetes genomes: a test case for predicting lifestyles and emergence of pathogens.</title>
        <authorList>
            <person name="Haridas S."/>
            <person name="Albert R."/>
            <person name="Binder M."/>
            <person name="Bloem J."/>
            <person name="Labutti K."/>
            <person name="Salamov A."/>
            <person name="Andreopoulos B."/>
            <person name="Baker S."/>
            <person name="Barry K."/>
            <person name="Bills G."/>
            <person name="Bluhm B."/>
            <person name="Cannon C."/>
            <person name="Castanera R."/>
            <person name="Culley D."/>
            <person name="Daum C."/>
            <person name="Ezra D."/>
            <person name="Gonzalez J."/>
            <person name="Henrissat B."/>
            <person name="Kuo A."/>
            <person name="Liang C."/>
            <person name="Lipzen A."/>
            <person name="Lutzoni F."/>
            <person name="Magnuson J."/>
            <person name="Mondo S."/>
            <person name="Nolan M."/>
            <person name="Ohm R."/>
            <person name="Pangilinan J."/>
            <person name="Park H.-J."/>
            <person name="Ramirez L."/>
            <person name="Alfaro M."/>
            <person name="Sun H."/>
            <person name="Tritt A."/>
            <person name="Yoshinaga Y."/>
            <person name="Zwiers L.-H."/>
            <person name="Turgeon B."/>
            <person name="Goodwin S."/>
            <person name="Spatafora J."/>
            <person name="Crous P."/>
            <person name="Grigoriev I."/>
        </authorList>
    </citation>
    <scope>NUCLEOTIDE SEQUENCE</scope>
    <source>
        <strain evidence="2">CBS 119687</strain>
    </source>
</reference>
<organism evidence="2 3">
    <name type="scientific">Dothidotthia symphoricarpi CBS 119687</name>
    <dbReference type="NCBI Taxonomy" id="1392245"/>
    <lineage>
        <taxon>Eukaryota</taxon>
        <taxon>Fungi</taxon>
        <taxon>Dikarya</taxon>
        <taxon>Ascomycota</taxon>
        <taxon>Pezizomycotina</taxon>
        <taxon>Dothideomycetes</taxon>
        <taxon>Pleosporomycetidae</taxon>
        <taxon>Pleosporales</taxon>
        <taxon>Dothidotthiaceae</taxon>
        <taxon>Dothidotthia</taxon>
    </lineage>
</organism>
<sequence>MRFSIIAASFIAAVAAQSSAVVDETCSAISTITVTATITAYPSHTPSAPGSLTVPYLTSAVSVPLGGTAAPYPSVAVSVPAGGVASPVPSGTAAASGTGSYSAPTSEFTGAASGLKVGAAAFAGVVAMML</sequence>